<organism evidence="1 2">
    <name type="scientific">Streptomyces globisporus</name>
    <dbReference type="NCBI Taxonomy" id="1908"/>
    <lineage>
        <taxon>Bacteria</taxon>
        <taxon>Bacillati</taxon>
        <taxon>Actinomycetota</taxon>
        <taxon>Actinomycetes</taxon>
        <taxon>Kitasatosporales</taxon>
        <taxon>Streptomycetaceae</taxon>
        <taxon>Streptomyces</taxon>
    </lineage>
</organism>
<keyword evidence="2" id="KW-1185">Reference proteome</keyword>
<dbReference type="EMBL" id="CAKXYP010000008">
    <property type="protein sequence ID" value="CAH9416215.1"/>
    <property type="molecule type" value="Genomic_DNA"/>
</dbReference>
<gene>
    <name evidence="1" type="ORF">SGL43_03238</name>
</gene>
<sequence>MPIEVWLLLPLALLLGLICATVVCLVALSRAHRTDIVAVTRELPDLAAVFLRHRRKR</sequence>
<reference evidence="1" key="1">
    <citation type="submission" date="2022-03" db="EMBL/GenBank/DDBJ databases">
        <authorList>
            <person name="Leyn A S."/>
        </authorList>
    </citation>
    <scope>NUCLEOTIDE SEQUENCE</scope>
    <source>
        <strain evidence="1">Streptomyces globisporus 4-3</strain>
    </source>
</reference>
<accession>A0ABM9GX74</accession>
<proteinExistence type="predicted"/>
<protein>
    <submittedName>
        <fullName evidence="1">Uncharacterized protein</fullName>
    </submittedName>
</protein>
<evidence type="ECO:0000313" key="2">
    <source>
        <dbReference type="Proteomes" id="UP001154015"/>
    </source>
</evidence>
<name>A0ABM9GX74_STRGL</name>
<dbReference type="Proteomes" id="UP001154015">
    <property type="component" value="Unassembled WGS sequence"/>
</dbReference>
<comment type="caution">
    <text evidence="1">The sequence shown here is derived from an EMBL/GenBank/DDBJ whole genome shotgun (WGS) entry which is preliminary data.</text>
</comment>
<evidence type="ECO:0000313" key="1">
    <source>
        <dbReference type="EMBL" id="CAH9416215.1"/>
    </source>
</evidence>